<dbReference type="GO" id="GO:0005778">
    <property type="term" value="C:peroxisomal membrane"/>
    <property type="evidence" value="ECO:0007669"/>
    <property type="project" value="InterPro"/>
</dbReference>
<feature type="domain" description="RING-type" evidence="2">
    <location>
        <begin position="23"/>
        <end position="60"/>
    </location>
</feature>
<evidence type="ECO:0000313" key="4">
    <source>
        <dbReference type="Proteomes" id="UP000266861"/>
    </source>
</evidence>
<dbReference type="GO" id="GO:0004842">
    <property type="term" value="F:ubiquitin-protein transferase activity"/>
    <property type="evidence" value="ECO:0007669"/>
    <property type="project" value="TreeGrafter"/>
</dbReference>
<feature type="domain" description="RING-type" evidence="2">
    <location>
        <begin position="115"/>
        <end position="152"/>
    </location>
</feature>
<dbReference type="PANTHER" id="PTHR12888">
    <property type="entry name" value="PEROXISOME ASSEMBLY PROTEIN 12 PEROXIN-12"/>
    <property type="match status" value="1"/>
</dbReference>
<keyword evidence="4" id="KW-1185">Reference proteome</keyword>
<dbReference type="GO" id="GO:0006513">
    <property type="term" value="P:protein monoubiquitination"/>
    <property type="evidence" value="ECO:0007669"/>
    <property type="project" value="TreeGrafter"/>
</dbReference>
<dbReference type="AlphaFoldDB" id="A0A397HA01"/>
<name>A0A397HA01_9GLOM</name>
<dbReference type="Gene3D" id="3.30.40.10">
    <property type="entry name" value="Zinc/RING finger domain, C3HC4 (zinc finger)"/>
    <property type="match status" value="2"/>
</dbReference>
<dbReference type="GO" id="GO:0008270">
    <property type="term" value="F:zinc ion binding"/>
    <property type="evidence" value="ECO:0007669"/>
    <property type="project" value="InterPro"/>
</dbReference>
<dbReference type="EMBL" id="PQFF01000327">
    <property type="protein sequence ID" value="RHZ59945.1"/>
    <property type="molecule type" value="Genomic_DNA"/>
</dbReference>
<dbReference type="GO" id="GO:0016558">
    <property type="term" value="P:protein import into peroxisome matrix"/>
    <property type="evidence" value="ECO:0007669"/>
    <property type="project" value="InterPro"/>
</dbReference>
<dbReference type="InterPro" id="IPR013083">
    <property type="entry name" value="Znf_RING/FYVE/PHD"/>
</dbReference>
<sequence length="169" mass="19009">MPPPDMIPPDSRGIPLPESTNICPLCTNNLANPTAIPSGYVFCYTCIHHHVEEFGCCPITLIKINIDELRRFLEWWYSSEFSKRASGDNDIEMPPPDMIPPDSRGIPLPESTNICPLCTNNLANPTAIPSGYVFCYTCIHHHVEEFGCCPITLIKINIDELRRVYNSTM</sequence>
<dbReference type="PANTHER" id="PTHR12888:SF0">
    <property type="entry name" value="PEROXISOME ASSEMBLY PROTEIN 12"/>
    <property type="match status" value="1"/>
</dbReference>
<dbReference type="GO" id="GO:1990429">
    <property type="term" value="C:peroxisomal importomer complex"/>
    <property type="evidence" value="ECO:0007669"/>
    <property type="project" value="TreeGrafter"/>
</dbReference>
<comment type="caution">
    <text evidence="3">The sequence shown here is derived from an EMBL/GenBank/DDBJ whole genome shotgun (WGS) entry which is preliminary data.</text>
</comment>
<dbReference type="Proteomes" id="UP000266861">
    <property type="component" value="Unassembled WGS sequence"/>
</dbReference>
<dbReference type="InterPro" id="IPR001841">
    <property type="entry name" value="Znf_RING"/>
</dbReference>
<gene>
    <name evidence="3" type="ORF">Glove_360g36</name>
</gene>
<evidence type="ECO:0000313" key="3">
    <source>
        <dbReference type="EMBL" id="RHZ59945.1"/>
    </source>
</evidence>
<evidence type="ECO:0000259" key="2">
    <source>
        <dbReference type="SMART" id="SM00184"/>
    </source>
</evidence>
<dbReference type="SMART" id="SM00184">
    <property type="entry name" value="RING"/>
    <property type="match status" value="2"/>
</dbReference>
<dbReference type="OrthoDB" id="107372at2759"/>
<protein>
    <recommendedName>
        <fullName evidence="1">Peroxin-12</fullName>
    </recommendedName>
</protein>
<dbReference type="STRING" id="1348612.A0A397HA01"/>
<organism evidence="3 4">
    <name type="scientific">Diversispora epigaea</name>
    <dbReference type="NCBI Taxonomy" id="1348612"/>
    <lineage>
        <taxon>Eukaryota</taxon>
        <taxon>Fungi</taxon>
        <taxon>Fungi incertae sedis</taxon>
        <taxon>Mucoromycota</taxon>
        <taxon>Glomeromycotina</taxon>
        <taxon>Glomeromycetes</taxon>
        <taxon>Diversisporales</taxon>
        <taxon>Diversisporaceae</taxon>
        <taxon>Diversispora</taxon>
    </lineage>
</organism>
<accession>A0A397HA01</accession>
<dbReference type="InterPro" id="IPR017375">
    <property type="entry name" value="PEX12"/>
</dbReference>
<dbReference type="CDD" id="cd16451">
    <property type="entry name" value="mRING_PEX12"/>
    <property type="match status" value="1"/>
</dbReference>
<dbReference type="SUPFAM" id="SSF57850">
    <property type="entry name" value="RING/U-box"/>
    <property type="match status" value="2"/>
</dbReference>
<proteinExistence type="predicted"/>
<reference evidence="3 4" key="1">
    <citation type="submission" date="2018-08" db="EMBL/GenBank/DDBJ databases">
        <title>Genome and evolution of the arbuscular mycorrhizal fungus Diversispora epigaea (formerly Glomus versiforme) and its bacterial endosymbionts.</title>
        <authorList>
            <person name="Sun X."/>
            <person name="Fei Z."/>
            <person name="Harrison M."/>
        </authorList>
    </citation>
    <scope>NUCLEOTIDE SEQUENCE [LARGE SCALE GENOMIC DNA]</scope>
    <source>
        <strain evidence="3 4">IT104</strain>
    </source>
</reference>
<evidence type="ECO:0000256" key="1">
    <source>
        <dbReference type="ARBA" id="ARBA00029692"/>
    </source>
</evidence>